<dbReference type="EMBL" id="JAQQWI010000015">
    <property type="protein sequence ID" value="KAK8012880.1"/>
    <property type="molecule type" value="Genomic_DNA"/>
</dbReference>
<evidence type="ECO:0000259" key="1">
    <source>
        <dbReference type="Pfam" id="PF24864"/>
    </source>
</evidence>
<accession>A0ABR1RHX5</accession>
<reference evidence="2 3" key="1">
    <citation type="submission" date="2023-01" db="EMBL/GenBank/DDBJ databases">
        <title>Analysis of 21 Apiospora genomes using comparative genomics revels a genus with tremendous synthesis potential of carbohydrate active enzymes and secondary metabolites.</title>
        <authorList>
            <person name="Sorensen T."/>
        </authorList>
    </citation>
    <scope>NUCLEOTIDE SEQUENCE [LARGE SCALE GENOMIC DNA]</scope>
    <source>
        <strain evidence="2 3">CBS 20057</strain>
    </source>
</reference>
<dbReference type="PANTHER" id="PTHR38790">
    <property type="entry name" value="2EXR DOMAIN-CONTAINING PROTEIN-RELATED"/>
    <property type="match status" value="1"/>
</dbReference>
<dbReference type="InterPro" id="IPR056632">
    <property type="entry name" value="DUF7730"/>
</dbReference>
<proteinExistence type="predicted"/>
<evidence type="ECO:0000313" key="3">
    <source>
        <dbReference type="Proteomes" id="UP001396898"/>
    </source>
</evidence>
<protein>
    <recommendedName>
        <fullName evidence="1">DUF7730 domain-containing protein</fullName>
    </recommendedName>
</protein>
<sequence length="310" mass="34758">MGPSALIETLEPQPQPASLFLTKLPPEVRSQIYDCVFGCRHLHIFIYEKKLVCLVCQHPAARDPDEHTECIGMSMSKSKRPWNDDGIKQQRSPLAPDEKRQHLSALLTVCRTMYLETADSLYRTHTFHFSNIVSLLVFPRETIPHHRALLRDLRIDLFLLANRSRDPSTPDKLYIFLHNSLGEKWDKWDKEAAAAASGGASSSSSSSGGKTPWECAWAAVAELPSLRTLTVSLEISNPSGEDGRLVRQSMSADTERALLGPLARVTCRDYTLRVNWPAPETALDTAEEEEGRPKPAYPFRIERFTSKGAC</sequence>
<name>A0ABR1RHX5_9PEZI</name>
<feature type="domain" description="DUF7730" evidence="1">
    <location>
        <begin position="14"/>
        <end position="286"/>
    </location>
</feature>
<keyword evidence="3" id="KW-1185">Reference proteome</keyword>
<dbReference type="Pfam" id="PF24864">
    <property type="entry name" value="DUF7730"/>
    <property type="match status" value="1"/>
</dbReference>
<gene>
    <name evidence="2" type="ORF">PG991_010255</name>
</gene>
<evidence type="ECO:0000313" key="2">
    <source>
        <dbReference type="EMBL" id="KAK8012880.1"/>
    </source>
</evidence>
<organism evidence="2 3">
    <name type="scientific">Apiospora marii</name>
    <dbReference type="NCBI Taxonomy" id="335849"/>
    <lineage>
        <taxon>Eukaryota</taxon>
        <taxon>Fungi</taxon>
        <taxon>Dikarya</taxon>
        <taxon>Ascomycota</taxon>
        <taxon>Pezizomycotina</taxon>
        <taxon>Sordariomycetes</taxon>
        <taxon>Xylariomycetidae</taxon>
        <taxon>Amphisphaeriales</taxon>
        <taxon>Apiosporaceae</taxon>
        <taxon>Apiospora</taxon>
    </lineage>
</organism>
<dbReference type="Proteomes" id="UP001396898">
    <property type="component" value="Unassembled WGS sequence"/>
</dbReference>
<comment type="caution">
    <text evidence="2">The sequence shown here is derived from an EMBL/GenBank/DDBJ whole genome shotgun (WGS) entry which is preliminary data.</text>
</comment>